<keyword evidence="10" id="KW-0449">Lipoprotein</keyword>
<sequence>MDESIVIKNSQSNKVAFLYFLPTVITVTGCSRAPLQDVMGSFFPSWMLCCTLGAIASAFLRLLLGFAGIQQTVAFPFLTYLAFTFVVTSLTWLFVFG</sequence>
<keyword evidence="9" id="KW-0564">Palmitate</keyword>
<evidence type="ECO:0000256" key="4">
    <source>
        <dbReference type="ARBA" id="ARBA00022475"/>
    </source>
</evidence>
<evidence type="ECO:0000256" key="11">
    <source>
        <dbReference type="SAM" id="Phobius"/>
    </source>
</evidence>
<keyword evidence="5 11" id="KW-0812">Transmembrane</keyword>
<gene>
    <name evidence="12" type="ORF">J2D73_18925</name>
</gene>
<evidence type="ECO:0000256" key="8">
    <source>
        <dbReference type="ARBA" id="ARBA00023136"/>
    </source>
</evidence>
<dbReference type="InterPro" id="IPR031381">
    <property type="entry name" value="YtcA"/>
</dbReference>
<evidence type="ECO:0000256" key="6">
    <source>
        <dbReference type="ARBA" id="ARBA00022729"/>
    </source>
</evidence>
<keyword evidence="4" id="KW-1003">Cell membrane</keyword>
<feature type="transmembrane region" description="Helical" evidence="11">
    <location>
        <begin position="16"/>
        <end position="35"/>
    </location>
</feature>
<feature type="transmembrane region" description="Helical" evidence="11">
    <location>
        <begin position="75"/>
        <end position="95"/>
    </location>
</feature>
<protein>
    <recommendedName>
        <fullName evidence="3">Uncharacterized protein YtcA</fullName>
    </recommendedName>
</protein>
<evidence type="ECO:0000256" key="3">
    <source>
        <dbReference type="ARBA" id="ARBA00021237"/>
    </source>
</evidence>
<comment type="similarity">
    <text evidence="2">Belongs to the YtcA family.</text>
</comment>
<evidence type="ECO:0000256" key="1">
    <source>
        <dbReference type="ARBA" id="ARBA00004141"/>
    </source>
</evidence>
<comment type="caution">
    <text evidence="12">The sequence shown here is derived from an EMBL/GenBank/DDBJ whole genome shotgun (WGS) entry which is preliminary data.</text>
</comment>
<dbReference type="Pfam" id="PF17090">
    <property type="entry name" value="Ytca"/>
    <property type="match status" value="1"/>
</dbReference>
<feature type="transmembrane region" description="Helical" evidence="11">
    <location>
        <begin position="41"/>
        <end position="63"/>
    </location>
</feature>
<evidence type="ECO:0000256" key="5">
    <source>
        <dbReference type="ARBA" id="ARBA00022692"/>
    </source>
</evidence>
<keyword evidence="13" id="KW-1185">Reference proteome</keyword>
<keyword evidence="6" id="KW-0732">Signal</keyword>
<proteinExistence type="inferred from homology"/>
<evidence type="ECO:0000256" key="7">
    <source>
        <dbReference type="ARBA" id="ARBA00022989"/>
    </source>
</evidence>
<comment type="subcellular location">
    <subcellularLocation>
        <location evidence="1">Membrane</location>
        <topology evidence="1">Multi-pass membrane protein</topology>
    </subcellularLocation>
</comment>
<keyword evidence="8 11" id="KW-0472">Membrane</keyword>
<evidence type="ECO:0000313" key="13">
    <source>
        <dbReference type="Proteomes" id="UP000664771"/>
    </source>
</evidence>
<dbReference type="EMBL" id="JAFVMF010000033">
    <property type="protein sequence ID" value="MBO1361861.1"/>
    <property type="molecule type" value="Genomic_DNA"/>
</dbReference>
<dbReference type="Proteomes" id="UP000664771">
    <property type="component" value="Unassembled WGS sequence"/>
</dbReference>
<name>A0ABS3M188_9PROT</name>
<evidence type="ECO:0000256" key="10">
    <source>
        <dbReference type="ARBA" id="ARBA00023288"/>
    </source>
</evidence>
<organism evidence="12 13">
    <name type="scientific">Acetobacter sacchari</name>
    <dbReference type="NCBI Taxonomy" id="2661687"/>
    <lineage>
        <taxon>Bacteria</taxon>
        <taxon>Pseudomonadati</taxon>
        <taxon>Pseudomonadota</taxon>
        <taxon>Alphaproteobacteria</taxon>
        <taxon>Acetobacterales</taxon>
        <taxon>Acetobacteraceae</taxon>
        <taxon>Acetobacter</taxon>
    </lineage>
</organism>
<reference evidence="12 13" key="1">
    <citation type="submission" date="2021-03" db="EMBL/GenBank/DDBJ databases">
        <title>The complete genome sequence of Acetobacter sacchari TBRC 11175.</title>
        <authorList>
            <person name="Charoenyingcharoen P."/>
            <person name="Yukphan P."/>
        </authorList>
    </citation>
    <scope>NUCLEOTIDE SEQUENCE [LARGE SCALE GENOMIC DNA]</scope>
    <source>
        <strain evidence="12 13">TBRC 11175</strain>
    </source>
</reference>
<keyword evidence="7 11" id="KW-1133">Transmembrane helix</keyword>
<evidence type="ECO:0000256" key="9">
    <source>
        <dbReference type="ARBA" id="ARBA00023139"/>
    </source>
</evidence>
<accession>A0ABS3M188</accession>
<evidence type="ECO:0000256" key="2">
    <source>
        <dbReference type="ARBA" id="ARBA00008208"/>
    </source>
</evidence>
<evidence type="ECO:0000313" key="12">
    <source>
        <dbReference type="EMBL" id="MBO1361861.1"/>
    </source>
</evidence>